<protein>
    <submittedName>
        <fullName evidence="1">Uncharacterized protein</fullName>
    </submittedName>
</protein>
<dbReference type="STRING" id="29341.RSJ17_15490"/>
<keyword evidence="2" id="KW-1185">Reference proteome</keyword>
<sequence length="292" mass="34257">MFGYVTPCKMELKVKDYEKFKAYYCGLCLAIKETFGHIPRFTLNYDMTFLAILLDGLNEDKIQYEKSICIAHPLNKKPKVIDNDALKYAAFCNVALTYFKLLDNYNDNNSKISKLLSKFLKKYIKISDEHKKEIINYMKTKLDLLSKMENSKESINIDEISDIFADLTGYIISQYYKQEDNTNLYWLGYNLGRFIYLIDAYDDLKEDMENHKFNAIEKAFNSEKLTFKEFIETIRERIEFNLILSAESCAASLENLPLKKNKELLTNILQLGLMEKIESIKIKECKKHEKSI</sequence>
<name>A0A0C1UGI4_9CLOT</name>
<organism evidence="1 2">
    <name type="scientific">Clostridium argentinense CDC 2741</name>
    <dbReference type="NCBI Taxonomy" id="1418104"/>
    <lineage>
        <taxon>Bacteria</taxon>
        <taxon>Bacillati</taxon>
        <taxon>Bacillota</taxon>
        <taxon>Clostridia</taxon>
        <taxon>Eubacteriales</taxon>
        <taxon>Clostridiaceae</taxon>
        <taxon>Clostridium</taxon>
    </lineage>
</organism>
<dbReference type="Proteomes" id="UP000031366">
    <property type="component" value="Unassembled WGS sequence"/>
</dbReference>
<dbReference type="AlphaFoldDB" id="A0A0C1UGI4"/>
<gene>
    <name evidence="1" type="ORF">U732_2006</name>
</gene>
<dbReference type="Pfam" id="PF18937">
    <property type="entry name" value="DUF5685"/>
    <property type="match status" value="1"/>
</dbReference>
<evidence type="ECO:0000313" key="2">
    <source>
        <dbReference type="Proteomes" id="UP000031366"/>
    </source>
</evidence>
<accession>A0A0C1UGI4</accession>
<dbReference type="OrthoDB" id="1722540at2"/>
<dbReference type="InterPro" id="IPR043740">
    <property type="entry name" value="DUF5685"/>
</dbReference>
<proteinExistence type="predicted"/>
<evidence type="ECO:0000313" key="1">
    <source>
        <dbReference type="EMBL" id="KIE46485.1"/>
    </source>
</evidence>
<reference evidence="1 2" key="1">
    <citation type="journal article" date="2015" name="Infect. Genet. Evol.">
        <title>Genomic sequences of six botulinum neurotoxin-producing strains representing three clostridial species illustrate the mobility and diversity of botulinum neurotoxin genes.</title>
        <authorList>
            <person name="Smith T.J."/>
            <person name="Hill K.K."/>
            <person name="Xie G."/>
            <person name="Foley B.T."/>
            <person name="Williamson C.H."/>
            <person name="Foster J.T."/>
            <person name="Johnson S.L."/>
            <person name="Chertkov O."/>
            <person name="Teshima H."/>
            <person name="Gibbons H.S."/>
            <person name="Johnsky L.A."/>
            <person name="Karavis M.A."/>
            <person name="Smith L.A."/>
        </authorList>
    </citation>
    <scope>NUCLEOTIDE SEQUENCE [LARGE SCALE GENOMIC DNA]</scope>
    <source>
        <strain evidence="1 2">CDC 2741</strain>
    </source>
</reference>
<dbReference type="EMBL" id="AYSO01000017">
    <property type="protein sequence ID" value="KIE46485.1"/>
    <property type="molecule type" value="Genomic_DNA"/>
</dbReference>
<comment type="caution">
    <text evidence="1">The sequence shown here is derived from an EMBL/GenBank/DDBJ whole genome shotgun (WGS) entry which is preliminary data.</text>
</comment>
<dbReference type="RefSeq" id="WP_039633984.1">
    <property type="nucleotide sequence ID" value="NZ_AYSO01000017.1"/>
</dbReference>